<proteinExistence type="predicted"/>
<accession>A0A0J9SZM9</accession>
<organism evidence="1 2">
    <name type="scientific">Plasmodium vivax (strain Brazil I)</name>
    <dbReference type="NCBI Taxonomy" id="1033975"/>
    <lineage>
        <taxon>Eukaryota</taxon>
        <taxon>Sar</taxon>
        <taxon>Alveolata</taxon>
        <taxon>Apicomplexa</taxon>
        <taxon>Aconoidasida</taxon>
        <taxon>Haemosporida</taxon>
        <taxon>Plasmodiidae</taxon>
        <taxon>Plasmodium</taxon>
        <taxon>Plasmodium (Plasmodium)</taxon>
    </lineage>
</organism>
<evidence type="ECO:0008006" key="3">
    <source>
        <dbReference type="Google" id="ProtNLM"/>
    </source>
</evidence>
<reference evidence="1 2" key="1">
    <citation type="submission" date="2011-08" db="EMBL/GenBank/DDBJ databases">
        <title>The Genome Sequence of Plasmodium vivax Brazil I.</title>
        <authorList>
            <consortium name="The Broad Institute Genome Sequencing Platform"/>
            <consortium name="The Broad Institute Genome Sequencing Center for Infectious Disease"/>
            <person name="Neafsey D."/>
            <person name="Carlton J."/>
            <person name="Barnwell J."/>
            <person name="Collins W."/>
            <person name="Escalante A."/>
            <person name="Mullikin J."/>
            <person name="Saul A."/>
            <person name="Guigo R."/>
            <person name="Camara F."/>
            <person name="Young S.K."/>
            <person name="Zeng Q."/>
            <person name="Gargeya S."/>
            <person name="Fitzgerald M."/>
            <person name="Haas B."/>
            <person name="Abouelleil A."/>
            <person name="Alvarado L."/>
            <person name="Arachchi H.M."/>
            <person name="Berlin A."/>
            <person name="Brown A."/>
            <person name="Chapman S.B."/>
            <person name="Chen Z."/>
            <person name="Dunbar C."/>
            <person name="Freedman E."/>
            <person name="Gearin G."/>
            <person name="Gellesch M."/>
            <person name="Goldberg J."/>
            <person name="Griggs A."/>
            <person name="Gujja S."/>
            <person name="Heiman D."/>
            <person name="Howarth C."/>
            <person name="Larson L."/>
            <person name="Lui A."/>
            <person name="MacDonald P.J.P."/>
            <person name="Montmayeur A."/>
            <person name="Murphy C."/>
            <person name="Neiman D."/>
            <person name="Pearson M."/>
            <person name="Priest M."/>
            <person name="Roberts A."/>
            <person name="Saif S."/>
            <person name="Shea T."/>
            <person name="Shenoy N."/>
            <person name="Sisk P."/>
            <person name="Stolte C."/>
            <person name="Sykes S."/>
            <person name="Wortman J."/>
            <person name="Nusbaum C."/>
            <person name="Birren B."/>
        </authorList>
    </citation>
    <scope>NUCLEOTIDE SEQUENCE [LARGE SCALE GENOMIC DNA]</scope>
    <source>
        <strain evidence="1 2">Brazil I</strain>
    </source>
</reference>
<dbReference type="AlphaFoldDB" id="A0A0J9SZM9"/>
<name>A0A0J9SZM9_PLAV1</name>
<evidence type="ECO:0000313" key="1">
    <source>
        <dbReference type="EMBL" id="KMZ88610.1"/>
    </source>
</evidence>
<gene>
    <name evidence="1" type="ORF">PVBG_04819</name>
</gene>
<evidence type="ECO:0000313" key="2">
    <source>
        <dbReference type="Proteomes" id="UP000053327"/>
    </source>
</evidence>
<protein>
    <recommendedName>
        <fullName evidence="3">VIR protein</fullName>
    </recommendedName>
</protein>
<dbReference type="Proteomes" id="UP000053327">
    <property type="component" value="Unassembled WGS sequence"/>
</dbReference>
<sequence length="228" mass="26631">MNNHTNFCSNLYVWLYFEIKKSRISNDIVKEIFELPMSRENEGHNYCVYDSFNDEINNPENLIKLGIFNYNVDTFQSMLKHSEKSKDCYLKKYVYECVDIYYKIKNAYNFPFPCNSIQQKNACDIINVFNMLYTSKISKGKGIIHTFPELSPDAPLNYTDVCPVEETESTPITGFTPVGKFFRFGNKNNTIITSNFDKNMENELFHAINKDSNIKDIPPKYNIGYEPI</sequence>
<dbReference type="EMBL" id="KQ234761">
    <property type="protein sequence ID" value="KMZ88610.1"/>
    <property type="molecule type" value="Genomic_DNA"/>
</dbReference>